<keyword evidence="2" id="KW-1185">Reference proteome</keyword>
<dbReference type="InterPro" id="IPR043750">
    <property type="entry name" value="DUF5695"/>
</dbReference>
<dbReference type="RefSeq" id="WP_197160892.1">
    <property type="nucleotide sequence ID" value="NZ_JADZGI010000001.1"/>
</dbReference>
<dbReference type="Pfam" id="PF18951">
    <property type="entry name" value="DUF5695"/>
    <property type="match status" value="1"/>
</dbReference>
<dbReference type="EMBL" id="JADZGI010000001">
    <property type="protein sequence ID" value="MBH0112064.1"/>
    <property type="molecule type" value="Genomic_DNA"/>
</dbReference>
<accession>A0A931HAS6</accession>
<evidence type="ECO:0000313" key="2">
    <source>
        <dbReference type="Proteomes" id="UP000617634"/>
    </source>
</evidence>
<proteinExistence type="predicted"/>
<dbReference type="PROSITE" id="PS51318">
    <property type="entry name" value="TAT"/>
    <property type="match status" value="1"/>
</dbReference>
<dbReference type="AlphaFoldDB" id="A0A931HAS6"/>
<reference evidence="1" key="1">
    <citation type="submission" date="2020-11" db="EMBL/GenBank/DDBJ databases">
        <title>Novosphingobium aureum sp. nov., a marine bacterium isolated from sediment of a salt flat.</title>
        <authorList>
            <person name="Yoo Y."/>
            <person name="Kim J.-J."/>
        </authorList>
    </citation>
    <scope>NUCLEOTIDE SEQUENCE</scope>
    <source>
        <strain evidence="1">YJ-S2-02</strain>
    </source>
</reference>
<organism evidence="1 2">
    <name type="scientific">Novosphingobium aureum</name>
    <dbReference type="NCBI Taxonomy" id="2792964"/>
    <lineage>
        <taxon>Bacteria</taxon>
        <taxon>Pseudomonadati</taxon>
        <taxon>Pseudomonadota</taxon>
        <taxon>Alphaproteobacteria</taxon>
        <taxon>Sphingomonadales</taxon>
        <taxon>Sphingomonadaceae</taxon>
        <taxon>Novosphingobium</taxon>
    </lineage>
</organism>
<name>A0A931HAS6_9SPHN</name>
<gene>
    <name evidence="1" type="ORF">I5E68_03735</name>
</gene>
<protein>
    <submittedName>
        <fullName evidence="1">Uncharacterized protein</fullName>
    </submittedName>
</protein>
<sequence>MTKQFSRQLAGALRHVQTIRRLPRRAVLKAGAASLLLPALARRAQAETVLPERLVSRRIGGEGTLFAAGFDKGMVTSLHASGHEALGDFILQGGYLGQVRGKWRAAGGDGSWRAFDTATMTPARSAAIRTGSETRYTLARGLALIVRFVLSGEGLRFDVDIENARGVAIEFGDLAVPLPVNELQASGGKDPAGLLKHSFVSGHGSHIFWQRKDVATPWLAMFPQSGTALEYWDTPRGKGTPFCVYFNAACAVEEVRKAGSRWRLPASIRSVPAGETLRQGVHFELVEGYDDMRRAIADHGLVDVEVIPGMTVPSDLEVTLSLGSRIPVARLEAEHPGETRIEAAGMRAGRQLYRVAFSRLGENQLTLVQTDGSRTTLEFFATEPVETLIAKRGAFIAAHQHNDPAKWYNGLLGEWAMDSEVLLGPDNYDRIGGWRIYEVTCDDPGLSKPAFLGLKLAEYPVQAEVDALDRYIEHFVWGGLQQTTEEPYPYGIYGILDWKRNRESDDPGDKGRKHLWRPYDYPHIVAMYFGMYRAARHHPGIATHMAPLDYLQRAFGTARAMFTVPDELVGWDAWNIGYYNEIVLTDLIEALDAEGLADEAREIRSFWEKKVHHFVEEVEDLFVSEYAFDSTGFESTQAMARYAIDRPGQFPGPRARAFRERQMQANLFCRGWLEPSYYYLGSDYRGQGGDAYVLTYMSQMGGWGVLDYALNDAEEAHGLLRLGHASALSSWALMNTGTPESDYGYWFGGKANDGGAGGGFEPAALGMTWLDQPHRHGSWYYSCEIDLGFCGGLRAAATTLVDDPLFGRVALGGTLETRAPATLAIVPRDGVRRRFHVRLDALGFDVQVGSGARLSGREPIMVDVEAATCSLTLEHGAGPAREIVLQARPRGKGRASVSLAAGAPLVENARGWIVPLAGDTTQTRLTLSFA</sequence>
<comment type="caution">
    <text evidence="1">The sequence shown here is derived from an EMBL/GenBank/DDBJ whole genome shotgun (WGS) entry which is preliminary data.</text>
</comment>
<dbReference type="Proteomes" id="UP000617634">
    <property type="component" value="Unassembled WGS sequence"/>
</dbReference>
<dbReference type="InterPro" id="IPR006311">
    <property type="entry name" value="TAT_signal"/>
</dbReference>
<evidence type="ECO:0000313" key="1">
    <source>
        <dbReference type="EMBL" id="MBH0112064.1"/>
    </source>
</evidence>